<keyword evidence="3" id="KW-1185">Reference proteome</keyword>
<dbReference type="AlphaFoldDB" id="A0A660CHY1"/>
<name>A0A660CHY1_9PSEU</name>
<dbReference type="EMBL" id="VLJV01000001">
    <property type="protein sequence ID" value="TWH21243.1"/>
    <property type="molecule type" value="Genomic_DNA"/>
</dbReference>
<sequence length="124" mass="13532">MWTRTVPAAALGMMLLAGCSEAAEMHDTVNGAADKASVCGQALGIVDLNPSVDAEKVKSEAGEKARKLRDLASDVAEQDVKQNLTALADGYVELEQRRVDRMSDFNQWVQRNLNNLENLRKACL</sequence>
<dbReference type="RefSeq" id="WP_030532128.1">
    <property type="nucleotide sequence ID" value="NZ_JOIJ01000007.1"/>
</dbReference>
<dbReference type="PROSITE" id="PS51257">
    <property type="entry name" value="PROKAR_LIPOPROTEIN"/>
    <property type="match status" value="1"/>
</dbReference>
<protein>
    <submittedName>
        <fullName evidence="2">Uncharacterized protein</fullName>
    </submittedName>
</protein>
<evidence type="ECO:0000313" key="3">
    <source>
        <dbReference type="Proteomes" id="UP000317303"/>
    </source>
</evidence>
<feature type="chain" id="PRO_5024950117" evidence="1">
    <location>
        <begin position="23"/>
        <end position="124"/>
    </location>
</feature>
<reference evidence="2 3" key="1">
    <citation type="submission" date="2019-07" db="EMBL/GenBank/DDBJ databases">
        <title>R&amp;d 2014.</title>
        <authorList>
            <person name="Klenk H.-P."/>
        </authorList>
    </citation>
    <scope>NUCLEOTIDE SEQUENCE [LARGE SCALE GENOMIC DNA]</scope>
    <source>
        <strain evidence="2 3">DSM 43194</strain>
    </source>
</reference>
<accession>A0A660CHY1</accession>
<evidence type="ECO:0000313" key="2">
    <source>
        <dbReference type="EMBL" id="TWH21243.1"/>
    </source>
</evidence>
<dbReference type="OrthoDB" id="3635905at2"/>
<evidence type="ECO:0000256" key="1">
    <source>
        <dbReference type="SAM" id="SignalP"/>
    </source>
</evidence>
<organism evidence="2 3">
    <name type="scientific">Prauserella rugosa</name>
    <dbReference type="NCBI Taxonomy" id="43354"/>
    <lineage>
        <taxon>Bacteria</taxon>
        <taxon>Bacillati</taxon>
        <taxon>Actinomycetota</taxon>
        <taxon>Actinomycetes</taxon>
        <taxon>Pseudonocardiales</taxon>
        <taxon>Pseudonocardiaceae</taxon>
        <taxon>Prauserella</taxon>
    </lineage>
</organism>
<gene>
    <name evidence="2" type="ORF">JD82_03099</name>
</gene>
<keyword evidence="1" id="KW-0732">Signal</keyword>
<dbReference type="Proteomes" id="UP000317303">
    <property type="component" value="Unassembled WGS sequence"/>
</dbReference>
<proteinExistence type="predicted"/>
<comment type="caution">
    <text evidence="2">The sequence shown here is derived from an EMBL/GenBank/DDBJ whole genome shotgun (WGS) entry which is preliminary data.</text>
</comment>
<feature type="signal peptide" evidence="1">
    <location>
        <begin position="1"/>
        <end position="22"/>
    </location>
</feature>